<accession>A0ABQ7E5I1</accession>
<keyword evidence="2" id="KW-1185">Reference proteome</keyword>
<proteinExistence type="predicted"/>
<name>A0ABQ7E5I1_BRACR</name>
<evidence type="ECO:0000313" key="2">
    <source>
        <dbReference type="Proteomes" id="UP000266723"/>
    </source>
</evidence>
<reference evidence="1 2" key="1">
    <citation type="journal article" date="2020" name="BMC Genomics">
        <title>Intraspecific diversification of the crop wild relative Brassica cretica Lam. using demographic model selection.</title>
        <authorList>
            <person name="Kioukis A."/>
            <person name="Michalopoulou V.A."/>
            <person name="Briers L."/>
            <person name="Pirintsos S."/>
            <person name="Studholme D.J."/>
            <person name="Pavlidis P."/>
            <person name="Sarris P.F."/>
        </authorList>
    </citation>
    <scope>NUCLEOTIDE SEQUENCE [LARGE SCALE GENOMIC DNA]</scope>
    <source>
        <strain evidence="2">cv. PFS-1207/04</strain>
    </source>
</reference>
<evidence type="ECO:0000313" key="1">
    <source>
        <dbReference type="EMBL" id="KAF3592081.1"/>
    </source>
</evidence>
<gene>
    <name evidence="1" type="ORF">DY000_02021367</name>
</gene>
<dbReference type="Proteomes" id="UP000266723">
    <property type="component" value="Unassembled WGS sequence"/>
</dbReference>
<sequence>MMKIMRRNKNKSTKSFLMRKIDFSTIPLASTDIAYFPSIDTGVNRIREGDYSFSSWADDHHHESYSVETSIHEPATDEMHEGFTHEELLNMQRCDEAE</sequence>
<dbReference type="EMBL" id="QGKV02000299">
    <property type="protein sequence ID" value="KAF3592081.1"/>
    <property type="molecule type" value="Genomic_DNA"/>
</dbReference>
<comment type="caution">
    <text evidence="1">The sequence shown here is derived from an EMBL/GenBank/DDBJ whole genome shotgun (WGS) entry which is preliminary data.</text>
</comment>
<organism evidence="1 2">
    <name type="scientific">Brassica cretica</name>
    <name type="common">Mustard</name>
    <dbReference type="NCBI Taxonomy" id="69181"/>
    <lineage>
        <taxon>Eukaryota</taxon>
        <taxon>Viridiplantae</taxon>
        <taxon>Streptophyta</taxon>
        <taxon>Embryophyta</taxon>
        <taxon>Tracheophyta</taxon>
        <taxon>Spermatophyta</taxon>
        <taxon>Magnoliopsida</taxon>
        <taxon>eudicotyledons</taxon>
        <taxon>Gunneridae</taxon>
        <taxon>Pentapetalae</taxon>
        <taxon>rosids</taxon>
        <taxon>malvids</taxon>
        <taxon>Brassicales</taxon>
        <taxon>Brassicaceae</taxon>
        <taxon>Brassiceae</taxon>
        <taxon>Brassica</taxon>
    </lineage>
</organism>
<protein>
    <submittedName>
        <fullName evidence="1">Uncharacterized protein</fullName>
    </submittedName>
</protein>